<dbReference type="InterPro" id="IPR036768">
    <property type="entry name" value="PolIII_chi_sf"/>
</dbReference>
<evidence type="ECO:0000313" key="2">
    <source>
        <dbReference type="Proteomes" id="UP001595556"/>
    </source>
</evidence>
<dbReference type="PANTHER" id="PTHR38767">
    <property type="entry name" value="DNA POLYMERASE III SUBUNIT CHI"/>
    <property type="match status" value="1"/>
</dbReference>
<dbReference type="PANTHER" id="PTHR38767:SF1">
    <property type="entry name" value="DNA POLYMERASE III SUBUNIT CHI"/>
    <property type="match status" value="1"/>
</dbReference>
<dbReference type="Gene3D" id="3.40.50.10110">
    <property type="entry name" value="DNA polymerase III subunit chi"/>
    <property type="match status" value="1"/>
</dbReference>
<reference evidence="2" key="1">
    <citation type="journal article" date="2019" name="Int. J. Syst. Evol. Microbiol.">
        <title>The Global Catalogue of Microorganisms (GCM) 10K type strain sequencing project: providing services to taxonomists for standard genome sequencing and annotation.</title>
        <authorList>
            <consortium name="The Broad Institute Genomics Platform"/>
            <consortium name="The Broad Institute Genome Sequencing Center for Infectious Disease"/>
            <person name="Wu L."/>
            <person name="Ma J."/>
        </authorList>
    </citation>
    <scope>NUCLEOTIDE SEQUENCE [LARGE SCALE GENOMIC DNA]</scope>
    <source>
        <strain evidence="2">KCTC 52168</strain>
    </source>
</reference>
<organism evidence="1 2">
    <name type="scientific">Piscinibacterium candidicorallinum</name>
    <dbReference type="NCBI Taxonomy" id="1793872"/>
    <lineage>
        <taxon>Bacteria</taxon>
        <taxon>Pseudomonadati</taxon>
        <taxon>Pseudomonadota</taxon>
        <taxon>Betaproteobacteria</taxon>
        <taxon>Burkholderiales</taxon>
        <taxon>Piscinibacterium</taxon>
    </lineage>
</organism>
<evidence type="ECO:0000313" key="1">
    <source>
        <dbReference type="EMBL" id="MFC3147895.1"/>
    </source>
</evidence>
<proteinExistence type="predicted"/>
<keyword evidence="2" id="KW-1185">Reference proteome</keyword>
<comment type="caution">
    <text evidence="1">The sequence shown here is derived from an EMBL/GenBank/DDBJ whole genome shotgun (WGS) entry which is preliminary data.</text>
</comment>
<dbReference type="EMBL" id="JBHRTI010000004">
    <property type="protein sequence ID" value="MFC3147895.1"/>
    <property type="molecule type" value="Genomic_DNA"/>
</dbReference>
<accession>A0ABV7H5X0</accession>
<dbReference type="InterPro" id="IPR007459">
    <property type="entry name" value="DNA_pol3_chi"/>
</dbReference>
<sequence length="139" mass="15571">MTRIDFHTGLPDKLAYCCRLLRKVQAAGQKALVYSSDAQALAELDRQLWTFSQLDFLPHQYAHEADPDLAVALLTGSEAPGQHHRLLINLDIGHPPAYASHERLIELVGTEAEDAQAGRQRFKFYRDQGYPLQHHVAGA</sequence>
<dbReference type="RefSeq" id="WP_377303358.1">
    <property type="nucleotide sequence ID" value="NZ_CP180191.1"/>
</dbReference>
<protein>
    <submittedName>
        <fullName evidence="1">DNA polymerase III subunit chi</fullName>
    </submittedName>
</protein>
<name>A0ABV7H5X0_9BURK</name>
<dbReference type="Pfam" id="PF04364">
    <property type="entry name" value="DNA_pol3_chi"/>
    <property type="match status" value="1"/>
</dbReference>
<dbReference type="SUPFAM" id="SSF102400">
    <property type="entry name" value="DNA polymerase III chi subunit"/>
    <property type="match status" value="1"/>
</dbReference>
<gene>
    <name evidence="1" type="ORF">ACFOEN_09595</name>
</gene>
<dbReference type="Proteomes" id="UP001595556">
    <property type="component" value="Unassembled WGS sequence"/>
</dbReference>